<dbReference type="OrthoDB" id="119916at2"/>
<dbReference type="GO" id="GO:0016740">
    <property type="term" value="F:transferase activity"/>
    <property type="evidence" value="ECO:0007669"/>
    <property type="project" value="UniProtKB-KW"/>
</dbReference>
<dbReference type="AlphaFoldDB" id="A0A5S5C941"/>
<sequence>MKAIWNNKIVAESNETKVIENNHYFPPSSIHTEYFKPSDTHTKCPWKGTASYYTLEVDGEKNLDAAWFYPETSDLAKQIENYVAFWRGVEIVE</sequence>
<proteinExistence type="predicted"/>
<dbReference type="PANTHER" id="PTHR34310:SF5">
    <property type="entry name" value="DUF427 DOMAIN PROTEIN (AFU_ORTHOLOGUE AFUA_3G02220)"/>
    <property type="match status" value="1"/>
</dbReference>
<dbReference type="InterPro" id="IPR007361">
    <property type="entry name" value="DUF427"/>
</dbReference>
<comment type="caution">
    <text evidence="2">The sequence shown here is derived from an EMBL/GenBank/DDBJ whole genome shotgun (WGS) entry which is preliminary data.</text>
</comment>
<keyword evidence="2" id="KW-0808">Transferase</keyword>
<evidence type="ECO:0000259" key="1">
    <source>
        <dbReference type="Pfam" id="PF04248"/>
    </source>
</evidence>
<feature type="domain" description="DUF427" evidence="1">
    <location>
        <begin position="1"/>
        <end position="87"/>
    </location>
</feature>
<keyword evidence="3" id="KW-1185">Reference proteome</keyword>
<dbReference type="InterPro" id="IPR038694">
    <property type="entry name" value="DUF427_sf"/>
</dbReference>
<dbReference type="PANTHER" id="PTHR34310">
    <property type="entry name" value="DUF427 DOMAIN PROTEIN (AFU_ORTHOLOGUE AFUA_3G02220)"/>
    <property type="match status" value="1"/>
</dbReference>
<name>A0A5S5C941_9FLAO</name>
<dbReference type="Proteomes" id="UP000324376">
    <property type="component" value="Unassembled WGS sequence"/>
</dbReference>
<evidence type="ECO:0000313" key="3">
    <source>
        <dbReference type="Proteomes" id="UP000324376"/>
    </source>
</evidence>
<dbReference type="Pfam" id="PF04248">
    <property type="entry name" value="NTP_transf_9"/>
    <property type="match status" value="1"/>
</dbReference>
<dbReference type="Gene3D" id="2.170.150.40">
    <property type="entry name" value="Domain of unknown function (DUF427)"/>
    <property type="match status" value="1"/>
</dbReference>
<organism evidence="2 3">
    <name type="scientific">Aquimarina intermedia</name>
    <dbReference type="NCBI Taxonomy" id="350814"/>
    <lineage>
        <taxon>Bacteria</taxon>
        <taxon>Pseudomonadati</taxon>
        <taxon>Bacteroidota</taxon>
        <taxon>Flavobacteriia</taxon>
        <taxon>Flavobacteriales</taxon>
        <taxon>Flavobacteriaceae</taxon>
        <taxon>Aquimarina</taxon>
    </lineage>
</organism>
<dbReference type="EMBL" id="VNHU01000002">
    <property type="protein sequence ID" value="TYP75931.1"/>
    <property type="molecule type" value="Genomic_DNA"/>
</dbReference>
<accession>A0A5S5C941</accession>
<reference evidence="2 3" key="1">
    <citation type="submission" date="2019-07" db="EMBL/GenBank/DDBJ databases">
        <title>Genomic Encyclopedia of Archaeal and Bacterial Type Strains, Phase II (KMG-II): from individual species to whole genera.</title>
        <authorList>
            <person name="Goeker M."/>
        </authorList>
    </citation>
    <scope>NUCLEOTIDE SEQUENCE [LARGE SCALE GENOMIC DNA]</scope>
    <source>
        <strain evidence="2 3">DSM 17527</strain>
    </source>
</reference>
<dbReference type="RefSeq" id="WP_148781549.1">
    <property type="nucleotide sequence ID" value="NZ_VNHU01000002.1"/>
</dbReference>
<protein>
    <submittedName>
        <fullName evidence="2">Nucleotidyltransferase-like protein</fullName>
    </submittedName>
</protein>
<gene>
    <name evidence="2" type="ORF">BD809_102142</name>
</gene>
<evidence type="ECO:0000313" key="2">
    <source>
        <dbReference type="EMBL" id="TYP75931.1"/>
    </source>
</evidence>